<name>A0A161LXA6_9BACT</name>
<dbReference type="PROSITE" id="PS51257">
    <property type="entry name" value="PROKAR_LIPOPROTEIN"/>
    <property type="match status" value="1"/>
</dbReference>
<evidence type="ECO:0000313" key="2">
    <source>
        <dbReference type="Proteomes" id="UP000076586"/>
    </source>
</evidence>
<proteinExistence type="predicted"/>
<reference evidence="2" key="1">
    <citation type="submission" date="2016-04" db="EMBL/GenBank/DDBJ databases">
        <title>Draft genome sequence of Paludibacter jiangxiensis strain NM7.</title>
        <authorList>
            <person name="Qiu Y."/>
            <person name="Matsuura N."/>
            <person name="Ohashi A."/>
            <person name="Tourlousse M.D."/>
            <person name="Sekiguchi Y."/>
        </authorList>
    </citation>
    <scope>NUCLEOTIDE SEQUENCE [LARGE SCALE GENOMIC DNA]</scope>
    <source>
        <strain evidence="2">NM7</strain>
    </source>
</reference>
<dbReference type="Proteomes" id="UP000076586">
    <property type="component" value="Unassembled WGS sequence"/>
</dbReference>
<dbReference type="AlphaFoldDB" id="A0A161LXA6"/>
<protein>
    <submittedName>
        <fullName evidence="1">Uncharacterized protein</fullName>
    </submittedName>
</protein>
<gene>
    <name evidence="1" type="ORF">PJIAN_4639</name>
</gene>
<dbReference type="RefSeq" id="WP_153802575.1">
    <property type="nucleotide sequence ID" value="NZ_BDCR01000004.1"/>
</dbReference>
<accession>A0A161LXA6</accession>
<comment type="caution">
    <text evidence="1">The sequence shown here is derived from an EMBL/GenBank/DDBJ whole genome shotgun (WGS) entry which is preliminary data.</text>
</comment>
<reference evidence="2" key="2">
    <citation type="journal article" date="2017" name="Genome Announc.">
        <title>Draft genome sequence of Paludibacter jiangxiensis NM7(T), a propionate-producing fermentative bacterium.</title>
        <authorList>
            <person name="Qiu Y.-L."/>
            <person name="Tourlousse D.M."/>
            <person name="Matsuura N."/>
            <person name="Ohashi A."/>
            <person name="Sekiguchi Y."/>
        </authorList>
    </citation>
    <scope>NUCLEOTIDE SEQUENCE [LARGE SCALE GENOMIC DNA]</scope>
    <source>
        <strain evidence="2">NM7</strain>
    </source>
</reference>
<dbReference type="EMBL" id="BDCR01000004">
    <property type="protein sequence ID" value="GAT64092.1"/>
    <property type="molecule type" value="Genomic_DNA"/>
</dbReference>
<organism evidence="1 2">
    <name type="scientific">Paludibacter jiangxiensis</name>
    <dbReference type="NCBI Taxonomy" id="681398"/>
    <lineage>
        <taxon>Bacteria</taxon>
        <taxon>Pseudomonadati</taxon>
        <taxon>Bacteroidota</taxon>
        <taxon>Bacteroidia</taxon>
        <taxon>Bacteroidales</taxon>
        <taxon>Paludibacteraceae</taxon>
        <taxon>Paludibacter</taxon>
    </lineage>
</organism>
<evidence type="ECO:0000313" key="1">
    <source>
        <dbReference type="EMBL" id="GAT64092.1"/>
    </source>
</evidence>
<keyword evidence="2" id="KW-1185">Reference proteome</keyword>
<dbReference type="STRING" id="681398.PJIAN_4639"/>
<sequence>MMKRLFLFVVVVAVLSSCGNNKETAQKLIDEELSHTLSDYKSYHPISFGSLDSLFSSYKTDSGYVDLARKAEYYHNLFVTETGNAILAPTSKEQEAVQEKVKQYEDSAALLKTQADIYAKSFRGQYVGWKMSHTFKTPSQGTVTYQFFFDIRLTKVVGSEKE</sequence>
<dbReference type="OrthoDB" id="1100876at2"/>